<dbReference type="AlphaFoldDB" id="U9TXD0"/>
<dbReference type="eggNOG" id="ENOG502SBKI">
    <property type="taxonomic scope" value="Eukaryota"/>
</dbReference>
<evidence type="ECO:0008006" key="2">
    <source>
        <dbReference type="Google" id="ProtNLM"/>
    </source>
</evidence>
<protein>
    <recommendedName>
        <fullName evidence="2">F-box domain-containing protein</fullName>
    </recommendedName>
</protein>
<organism evidence="1">
    <name type="scientific">Rhizophagus irregularis (strain DAOM 181602 / DAOM 197198 / MUCL 43194)</name>
    <name type="common">Arbuscular mycorrhizal fungus</name>
    <name type="synonym">Glomus intraradices</name>
    <dbReference type="NCBI Taxonomy" id="747089"/>
    <lineage>
        <taxon>Eukaryota</taxon>
        <taxon>Fungi</taxon>
        <taxon>Fungi incertae sedis</taxon>
        <taxon>Mucoromycota</taxon>
        <taxon>Glomeromycotina</taxon>
        <taxon>Glomeromycetes</taxon>
        <taxon>Glomerales</taxon>
        <taxon>Glomeraceae</taxon>
        <taxon>Rhizophagus</taxon>
    </lineage>
</organism>
<accession>U9TXD0</accession>
<dbReference type="HOGENOM" id="CLU_028913_6_1_1"/>
<evidence type="ECO:0000313" key="1">
    <source>
        <dbReference type="EMBL" id="ESA12770.1"/>
    </source>
</evidence>
<proteinExistence type="predicted"/>
<sequence length="140" mass="16399">MACSKVFSGDLPELTDEIMQYLRKDLSTLYSCIFVNRLWCRLAIPLLWEDPFLIPNQHYRCIGAYLSFLNEDSKAKFNEYGIDDKLLLSNTLFNYPSFIKYFDTYRVCRSASKWVVTLIDECNEKLEILVYSCTTYGYGS</sequence>
<name>U9TXD0_RHIID</name>
<gene>
    <name evidence="1" type="ORF">GLOINDRAFT_26767</name>
</gene>
<reference evidence="1" key="1">
    <citation type="submission" date="2013-07" db="EMBL/GenBank/DDBJ databases">
        <title>The genome of an arbuscular mycorrhizal fungus provides insights into the evolution of the oldest plant symbiosis.</title>
        <authorList>
            <consortium name="DOE Joint Genome Institute"/>
            <person name="Tisserant E."/>
            <person name="Malbreil M."/>
            <person name="Kuo A."/>
            <person name="Kohler A."/>
            <person name="Symeonidi A."/>
            <person name="Balestrini R."/>
            <person name="Charron P."/>
            <person name="Duensing N."/>
            <person name="Frei-dit-Frey N."/>
            <person name="Gianinazzi-Pearson V."/>
            <person name="Gilbert B."/>
            <person name="Handa Y."/>
            <person name="Hijri M."/>
            <person name="Kaul R."/>
            <person name="Kawaguchi M."/>
            <person name="Krajinski F."/>
            <person name="Lammers P."/>
            <person name="Lapierre D."/>
            <person name="Masclaux F.G."/>
            <person name="Murat C."/>
            <person name="Morin E."/>
            <person name="Ndikumana S."/>
            <person name="Pagni M."/>
            <person name="Petitpierre D."/>
            <person name="Requena N."/>
            <person name="Rosikiewicz P."/>
            <person name="Riley R."/>
            <person name="Saito K."/>
            <person name="San Clemente H."/>
            <person name="Shapiro H."/>
            <person name="van Tuinen D."/>
            <person name="Becard G."/>
            <person name="Bonfante P."/>
            <person name="Paszkowski U."/>
            <person name="Shachar-Hill Y."/>
            <person name="Young J.P."/>
            <person name="Sanders I.R."/>
            <person name="Henrissat B."/>
            <person name="Rensing S.A."/>
            <person name="Grigoriev I.V."/>
            <person name="Corradi N."/>
            <person name="Roux C."/>
            <person name="Martin F."/>
        </authorList>
    </citation>
    <scope>NUCLEOTIDE SEQUENCE</scope>
    <source>
        <strain evidence="1">DAOM 197198</strain>
    </source>
</reference>
<dbReference type="EMBL" id="KI284583">
    <property type="protein sequence ID" value="ESA12770.1"/>
    <property type="molecule type" value="Genomic_DNA"/>
</dbReference>